<dbReference type="InterPro" id="IPR011008">
    <property type="entry name" value="Dimeric_a/b-barrel"/>
</dbReference>
<evidence type="ECO:0000313" key="2">
    <source>
        <dbReference type="EMBL" id="KHD85856.1"/>
    </source>
</evidence>
<reference evidence="3" key="2">
    <citation type="submission" date="2020-02" db="EMBL/GenBank/DDBJ databases">
        <authorList>
            <person name="Feng H."/>
        </authorList>
    </citation>
    <scope>NUCLEOTIDE SEQUENCE [LARGE SCALE GENOMIC DNA]</scope>
    <source>
        <strain evidence="3">Gsoil 114</strain>
    </source>
</reference>
<dbReference type="GO" id="GO:0004497">
    <property type="term" value="F:monooxygenase activity"/>
    <property type="evidence" value="ECO:0007669"/>
    <property type="project" value="UniProtKB-KW"/>
</dbReference>
<evidence type="ECO:0000313" key="5">
    <source>
        <dbReference type="Proteomes" id="UP000476934"/>
    </source>
</evidence>
<reference evidence="2 4" key="1">
    <citation type="submission" date="2014-10" db="EMBL/GenBank/DDBJ databases">
        <title>Draft genome of phytase producing Bacillus ginsengihumi strain M2.11.</title>
        <authorList>
            <person name="Toymentseva A."/>
            <person name="Boulygina E.A."/>
            <person name="Kazakov S.V."/>
            <person name="Kayumov I."/>
            <person name="Suleimanova A.D."/>
            <person name="Mardanova A.M."/>
            <person name="Maria S.N."/>
            <person name="Sergey M.Y."/>
            <person name="Sharipova M.R."/>
        </authorList>
    </citation>
    <scope>NUCLEOTIDE SEQUENCE [LARGE SCALE GENOMIC DNA]</scope>
    <source>
        <strain evidence="2 4">M2.11</strain>
    </source>
</reference>
<keyword evidence="2" id="KW-0503">Monooxygenase</keyword>
<dbReference type="Proteomes" id="UP000476934">
    <property type="component" value="Unassembled WGS sequence"/>
</dbReference>
<protein>
    <submittedName>
        <fullName evidence="2">Antibiotic biosynthesis monooxygenase</fullName>
    </submittedName>
</protein>
<comment type="caution">
    <text evidence="2">The sequence shown here is derived from an EMBL/GenBank/DDBJ whole genome shotgun (WGS) entry which is preliminary data.</text>
</comment>
<dbReference type="OrthoDB" id="2361265at2"/>
<gene>
    <name evidence="3" type="ORF">G4D61_14890</name>
    <name evidence="2" type="ORF">NG54_06850</name>
</gene>
<dbReference type="Proteomes" id="UP000030588">
    <property type="component" value="Unassembled WGS sequence"/>
</dbReference>
<reference evidence="3 5" key="3">
    <citation type="submission" date="2020-03" db="EMBL/GenBank/DDBJ databases">
        <title>Bacillus aquiflavi sp. nov., isolated from yellow water of strong flavor Chinese baijiu in Yibin region of China.</title>
        <authorList>
            <person name="Xie J."/>
        </authorList>
    </citation>
    <scope>NUCLEOTIDE SEQUENCE [LARGE SCALE GENOMIC DNA]</scope>
    <source>
        <strain evidence="3 5">Gsoil 114</strain>
    </source>
</reference>
<proteinExistence type="predicted"/>
<dbReference type="EMBL" id="JRUN01000015">
    <property type="protein sequence ID" value="KHD85856.1"/>
    <property type="molecule type" value="Genomic_DNA"/>
</dbReference>
<feature type="domain" description="ABM" evidence="1">
    <location>
        <begin position="2"/>
        <end position="92"/>
    </location>
</feature>
<evidence type="ECO:0000313" key="4">
    <source>
        <dbReference type="Proteomes" id="UP000030588"/>
    </source>
</evidence>
<evidence type="ECO:0000259" key="1">
    <source>
        <dbReference type="PROSITE" id="PS51725"/>
    </source>
</evidence>
<dbReference type="Gene3D" id="3.30.70.100">
    <property type="match status" value="1"/>
</dbReference>
<evidence type="ECO:0000313" key="3">
    <source>
        <dbReference type="EMBL" id="NEY21232.1"/>
    </source>
</evidence>
<accession>A0A0A6VE58</accession>
<dbReference type="AlphaFoldDB" id="A0A0A6VE58"/>
<dbReference type="SUPFAM" id="SSF54909">
    <property type="entry name" value="Dimeric alpha+beta barrel"/>
    <property type="match status" value="1"/>
</dbReference>
<organism evidence="2 4">
    <name type="scientific">Heyndrickxia ginsengihumi</name>
    <dbReference type="NCBI Taxonomy" id="363870"/>
    <lineage>
        <taxon>Bacteria</taxon>
        <taxon>Bacillati</taxon>
        <taxon>Bacillota</taxon>
        <taxon>Bacilli</taxon>
        <taxon>Bacillales</taxon>
        <taxon>Bacillaceae</taxon>
        <taxon>Heyndrickxia</taxon>
    </lineage>
</organism>
<dbReference type="RefSeq" id="WP_035348762.1">
    <property type="nucleotide sequence ID" value="NZ_JAAIWK010000029.1"/>
</dbReference>
<sequence length="104" mass="12385">MFIMHASFEGSKENEDRLIAKCKKTKAENAHAEGILSTEIWRKKHRDRIEYAIVTKWESEENFKAWISREEHVQEHREMQKAKKEGTPQVQLKKTLRSYELADI</sequence>
<keyword evidence="2" id="KW-0560">Oxidoreductase</keyword>
<dbReference type="Pfam" id="PF03992">
    <property type="entry name" value="ABM"/>
    <property type="match status" value="1"/>
</dbReference>
<dbReference type="EMBL" id="JAAIWK010000029">
    <property type="protein sequence ID" value="NEY21232.1"/>
    <property type="molecule type" value="Genomic_DNA"/>
</dbReference>
<keyword evidence="5" id="KW-1185">Reference proteome</keyword>
<dbReference type="PROSITE" id="PS51725">
    <property type="entry name" value="ABM"/>
    <property type="match status" value="1"/>
</dbReference>
<dbReference type="InterPro" id="IPR007138">
    <property type="entry name" value="ABM_dom"/>
</dbReference>
<name>A0A0A6VE58_9BACI</name>